<evidence type="ECO:0000313" key="2">
    <source>
        <dbReference type="EMBL" id="MBW0500368.1"/>
    </source>
</evidence>
<dbReference type="Proteomes" id="UP000765509">
    <property type="component" value="Unassembled WGS sequence"/>
</dbReference>
<sequence>MLMMLADKHTRNFFLLSNPSDHADRGVPAQDALARTPLWLTMMKVFPSGDGQWDPKQANGNDSRQLTLSPQVLICPPPLLGHHPMVTSFLDQSKVIIRPLKDGDGKRTFKLGPINKTHRISHNKALPFLAYLASKPRHNPLQARVAPNGWRTYPADGTPIPGPSPSSKPPEDILTCEPEPEVAPKQSTKALFALPTTPCSVIFINNKPVGTCPPPFASPTPPPSPRVPPPSQCQTPLIPTMTLARNSPTCNQP</sequence>
<comment type="caution">
    <text evidence="2">The sequence shown here is derived from an EMBL/GenBank/DDBJ whole genome shotgun (WGS) entry which is preliminary data.</text>
</comment>
<feature type="compositionally biased region" description="Polar residues" evidence="1">
    <location>
        <begin position="232"/>
        <end position="253"/>
    </location>
</feature>
<proteinExistence type="predicted"/>
<evidence type="ECO:0000313" key="3">
    <source>
        <dbReference type="Proteomes" id="UP000765509"/>
    </source>
</evidence>
<gene>
    <name evidence="2" type="ORF">O181_040083</name>
</gene>
<organism evidence="2 3">
    <name type="scientific">Austropuccinia psidii MF-1</name>
    <dbReference type="NCBI Taxonomy" id="1389203"/>
    <lineage>
        <taxon>Eukaryota</taxon>
        <taxon>Fungi</taxon>
        <taxon>Dikarya</taxon>
        <taxon>Basidiomycota</taxon>
        <taxon>Pucciniomycotina</taxon>
        <taxon>Pucciniomycetes</taxon>
        <taxon>Pucciniales</taxon>
        <taxon>Sphaerophragmiaceae</taxon>
        <taxon>Austropuccinia</taxon>
    </lineage>
</organism>
<dbReference type="EMBL" id="AVOT02015779">
    <property type="protein sequence ID" value="MBW0500368.1"/>
    <property type="molecule type" value="Genomic_DNA"/>
</dbReference>
<dbReference type="AlphaFoldDB" id="A0A9Q3DGI2"/>
<accession>A0A9Q3DGI2</accession>
<feature type="compositionally biased region" description="Pro residues" evidence="1">
    <location>
        <begin position="212"/>
        <end position="231"/>
    </location>
</feature>
<reference evidence="2" key="1">
    <citation type="submission" date="2021-03" db="EMBL/GenBank/DDBJ databases">
        <title>Draft genome sequence of rust myrtle Austropuccinia psidii MF-1, a brazilian biotype.</title>
        <authorList>
            <person name="Quecine M.C."/>
            <person name="Pachon D.M.R."/>
            <person name="Bonatelli M.L."/>
            <person name="Correr F.H."/>
            <person name="Franceschini L.M."/>
            <person name="Leite T.F."/>
            <person name="Margarido G.R.A."/>
            <person name="Almeida C.A."/>
            <person name="Ferrarezi J.A."/>
            <person name="Labate C.A."/>
        </authorList>
    </citation>
    <scope>NUCLEOTIDE SEQUENCE</scope>
    <source>
        <strain evidence="2">MF-1</strain>
    </source>
</reference>
<keyword evidence="3" id="KW-1185">Reference proteome</keyword>
<name>A0A9Q3DGI2_9BASI</name>
<protein>
    <submittedName>
        <fullName evidence="2">Uncharacterized protein</fullName>
    </submittedName>
</protein>
<feature type="region of interest" description="Disordered" evidence="1">
    <location>
        <begin position="212"/>
        <end position="253"/>
    </location>
</feature>
<evidence type="ECO:0000256" key="1">
    <source>
        <dbReference type="SAM" id="MobiDB-lite"/>
    </source>
</evidence>